<evidence type="ECO:0000256" key="2">
    <source>
        <dbReference type="ARBA" id="ARBA00023125"/>
    </source>
</evidence>
<evidence type="ECO:0000313" key="6">
    <source>
        <dbReference type="Proteomes" id="UP001596540"/>
    </source>
</evidence>
<dbReference type="RefSeq" id="WP_379873082.1">
    <property type="nucleotide sequence ID" value="NZ_JBHTBH010000012.1"/>
</dbReference>
<sequence length="119" mass="12630">MASGDECELLCLDLPRAEEVRSRLASDDAARAAAERAKALADPTRLRIASALAAGTELCVCDLAWVCGASQNLVSHHVRQLRTAGLAASRRDGKLVMYRLTEAGRALLAVLAPAMSRAE</sequence>
<evidence type="ECO:0000313" key="5">
    <source>
        <dbReference type="EMBL" id="MFC7330433.1"/>
    </source>
</evidence>
<dbReference type="Proteomes" id="UP001596540">
    <property type="component" value="Unassembled WGS sequence"/>
</dbReference>
<evidence type="ECO:0000256" key="3">
    <source>
        <dbReference type="ARBA" id="ARBA00023163"/>
    </source>
</evidence>
<dbReference type="CDD" id="cd00090">
    <property type="entry name" value="HTH_ARSR"/>
    <property type="match status" value="1"/>
</dbReference>
<evidence type="ECO:0000259" key="4">
    <source>
        <dbReference type="PROSITE" id="PS50987"/>
    </source>
</evidence>
<dbReference type="InterPro" id="IPR051011">
    <property type="entry name" value="Metal_resp_trans_reg"/>
</dbReference>
<name>A0ABW2KM01_9ACTN</name>
<organism evidence="5 6">
    <name type="scientific">Marinactinospora rubrisoli</name>
    <dbReference type="NCBI Taxonomy" id="2715399"/>
    <lineage>
        <taxon>Bacteria</taxon>
        <taxon>Bacillati</taxon>
        <taxon>Actinomycetota</taxon>
        <taxon>Actinomycetes</taxon>
        <taxon>Streptosporangiales</taxon>
        <taxon>Nocardiopsidaceae</taxon>
        <taxon>Marinactinospora</taxon>
    </lineage>
</organism>
<gene>
    <name evidence="5" type="ORF">ACFQRF_22140</name>
</gene>
<dbReference type="SUPFAM" id="SSF46785">
    <property type="entry name" value="Winged helix' DNA-binding domain"/>
    <property type="match status" value="1"/>
</dbReference>
<dbReference type="InterPro" id="IPR011991">
    <property type="entry name" value="ArsR-like_HTH"/>
</dbReference>
<dbReference type="InterPro" id="IPR036388">
    <property type="entry name" value="WH-like_DNA-bd_sf"/>
</dbReference>
<dbReference type="InterPro" id="IPR001845">
    <property type="entry name" value="HTH_ArsR_DNA-bd_dom"/>
</dbReference>
<dbReference type="PROSITE" id="PS00846">
    <property type="entry name" value="HTH_ARSR_1"/>
    <property type="match status" value="1"/>
</dbReference>
<dbReference type="NCBIfam" id="NF033788">
    <property type="entry name" value="HTH_metalloreg"/>
    <property type="match status" value="1"/>
</dbReference>
<dbReference type="SMART" id="SM00418">
    <property type="entry name" value="HTH_ARSR"/>
    <property type="match status" value="1"/>
</dbReference>
<keyword evidence="3" id="KW-0804">Transcription</keyword>
<dbReference type="PANTHER" id="PTHR43132:SF6">
    <property type="entry name" value="HTH-TYPE TRANSCRIPTIONAL REPRESSOR CZRA"/>
    <property type="match status" value="1"/>
</dbReference>
<dbReference type="InterPro" id="IPR018334">
    <property type="entry name" value="ArsR_HTH"/>
</dbReference>
<keyword evidence="6" id="KW-1185">Reference proteome</keyword>
<accession>A0ABW2KM01</accession>
<dbReference type="PRINTS" id="PR00778">
    <property type="entry name" value="HTHARSR"/>
</dbReference>
<dbReference type="Pfam" id="PF01022">
    <property type="entry name" value="HTH_5"/>
    <property type="match status" value="1"/>
</dbReference>
<feature type="domain" description="HTH arsR-type" evidence="4">
    <location>
        <begin position="25"/>
        <end position="119"/>
    </location>
</feature>
<comment type="caution">
    <text evidence="5">The sequence shown here is derived from an EMBL/GenBank/DDBJ whole genome shotgun (WGS) entry which is preliminary data.</text>
</comment>
<dbReference type="PANTHER" id="PTHR43132">
    <property type="entry name" value="ARSENICAL RESISTANCE OPERON REPRESSOR ARSR-RELATED"/>
    <property type="match status" value="1"/>
</dbReference>
<dbReference type="EMBL" id="JBHTBH010000012">
    <property type="protein sequence ID" value="MFC7330433.1"/>
    <property type="molecule type" value="Genomic_DNA"/>
</dbReference>
<dbReference type="PROSITE" id="PS50987">
    <property type="entry name" value="HTH_ARSR_2"/>
    <property type="match status" value="1"/>
</dbReference>
<protein>
    <submittedName>
        <fullName evidence="5">ArsR/SmtB family transcription factor</fullName>
    </submittedName>
</protein>
<keyword evidence="1" id="KW-0805">Transcription regulation</keyword>
<dbReference type="InterPro" id="IPR036390">
    <property type="entry name" value="WH_DNA-bd_sf"/>
</dbReference>
<dbReference type="Gene3D" id="1.10.10.10">
    <property type="entry name" value="Winged helix-like DNA-binding domain superfamily/Winged helix DNA-binding domain"/>
    <property type="match status" value="1"/>
</dbReference>
<evidence type="ECO:0000256" key="1">
    <source>
        <dbReference type="ARBA" id="ARBA00023015"/>
    </source>
</evidence>
<keyword evidence="2" id="KW-0238">DNA-binding</keyword>
<proteinExistence type="predicted"/>
<reference evidence="6" key="1">
    <citation type="journal article" date="2019" name="Int. J. Syst. Evol. Microbiol.">
        <title>The Global Catalogue of Microorganisms (GCM) 10K type strain sequencing project: providing services to taxonomists for standard genome sequencing and annotation.</title>
        <authorList>
            <consortium name="The Broad Institute Genomics Platform"/>
            <consortium name="The Broad Institute Genome Sequencing Center for Infectious Disease"/>
            <person name="Wu L."/>
            <person name="Ma J."/>
        </authorList>
    </citation>
    <scope>NUCLEOTIDE SEQUENCE [LARGE SCALE GENOMIC DNA]</scope>
    <source>
        <strain evidence="6">CGMCC 4.7382</strain>
    </source>
</reference>